<dbReference type="PROSITE" id="PS50937">
    <property type="entry name" value="HTH_MERR_2"/>
    <property type="match status" value="1"/>
</dbReference>
<feature type="coiled-coil region" evidence="2">
    <location>
        <begin position="81"/>
        <end position="115"/>
    </location>
</feature>
<dbReference type="PRINTS" id="PR00040">
    <property type="entry name" value="HTHMERR"/>
</dbReference>
<keyword evidence="2" id="KW-0175">Coiled coil</keyword>
<evidence type="ECO:0000313" key="5">
    <source>
        <dbReference type="Proteomes" id="UP000525027"/>
    </source>
</evidence>
<dbReference type="InterPro" id="IPR000551">
    <property type="entry name" value="MerR-type_HTH_dom"/>
</dbReference>
<proteinExistence type="predicted"/>
<dbReference type="CDD" id="cd01109">
    <property type="entry name" value="HTH_YyaN"/>
    <property type="match status" value="1"/>
</dbReference>
<dbReference type="InterPro" id="IPR009061">
    <property type="entry name" value="DNA-bd_dom_put_sf"/>
</dbReference>
<sequence>MTISEVSEKFGIPQDTLRYYERIGLIPRVNRNESGVRDYTEDDCNWVEFIKCMRGAGLSIKVLKKYVSLFQQGDSTIEARKEVLMEQRRCLAERINEMRKTLDRLDYKIEMYEKVLMAEKELIRSK</sequence>
<dbReference type="InterPro" id="IPR047057">
    <property type="entry name" value="MerR_fam"/>
</dbReference>
<evidence type="ECO:0000256" key="2">
    <source>
        <dbReference type="SAM" id="Coils"/>
    </source>
</evidence>
<dbReference type="Proteomes" id="UP000525027">
    <property type="component" value="Unassembled WGS sequence"/>
</dbReference>
<dbReference type="AlphaFoldDB" id="A0A7V6ZD72"/>
<organism evidence="4 5">
    <name type="scientific">Acetomicrobium hydrogeniformans</name>
    <dbReference type="NCBI Taxonomy" id="649746"/>
    <lineage>
        <taxon>Bacteria</taxon>
        <taxon>Thermotogati</taxon>
        <taxon>Synergistota</taxon>
        <taxon>Synergistia</taxon>
        <taxon>Synergistales</taxon>
        <taxon>Acetomicrobiaceae</taxon>
        <taxon>Acetomicrobium</taxon>
    </lineage>
</organism>
<dbReference type="EMBL" id="DURU01000022">
    <property type="protein sequence ID" value="HHZ03712.1"/>
    <property type="molecule type" value="Genomic_DNA"/>
</dbReference>
<reference evidence="4 5" key="1">
    <citation type="journal article" date="2020" name="Biotechnol. Biofuels">
        <title>New insights from the biogas microbiome by comprehensive genome-resolved metagenomics of nearly 1600 species originating from multiple anaerobic digesters.</title>
        <authorList>
            <person name="Campanaro S."/>
            <person name="Treu L."/>
            <person name="Rodriguez-R L.M."/>
            <person name="Kovalovszki A."/>
            <person name="Ziels R.M."/>
            <person name="Maus I."/>
            <person name="Zhu X."/>
            <person name="Kougias P.G."/>
            <person name="Basile A."/>
            <person name="Luo G."/>
            <person name="Schluter A."/>
            <person name="Konstantinidis K.T."/>
            <person name="Angelidaki I."/>
        </authorList>
    </citation>
    <scope>NUCLEOTIDE SEQUENCE [LARGE SCALE GENOMIC DNA]</scope>
    <source>
        <strain evidence="4">AS25fmACSIPFO_94</strain>
    </source>
</reference>
<comment type="caution">
    <text evidence="4">The sequence shown here is derived from an EMBL/GenBank/DDBJ whole genome shotgun (WGS) entry which is preliminary data.</text>
</comment>
<dbReference type="PANTHER" id="PTHR30204:SF98">
    <property type="entry name" value="HTH-TYPE TRANSCRIPTIONAL REGULATOR ADHR"/>
    <property type="match status" value="1"/>
</dbReference>
<feature type="domain" description="HTH merR-type" evidence="3">
    <location>
        <begin position="1"/>
        <end position="69"/>
    </location>
</feature>
<gene>
    <name evidence="4" type="ORF">GX397_01255</name>
</gene>
<keyword evidence="1" id="KW-0238">DNA-binding</keyword>
<dbReference type="PANTHER" id="PTHR30204">
    <property type="entry name" value="REDOX-CYCLING DRUG-SENSING TRANSCRIPTIONAL ACTIVATOR SOXR"/>
    <property type="match status" value="1"/>
</dbReference>
<evidence type="ECO:0000313" key="4">
    <source>
        <dbReference type="EMBL" id="HHZ03712.1"/>
    </source>
</evidence>
<evidence type="ECO:0000259" key="3">
    <source>
        <dbReference type="PROSITE" id="PS50937"/>
    </source>
</evidence>
<protein>
    <submittedName>
        <fullName evidence="4">MerR family transcriptional regulator</fullName>
    </submittedName>
</protein>
<evidence type="ECO:0000256" key="1">
    <source>
        <dbReference type="ARBA" id="ARBA00023125"/>
    </source>
</evidence>
<dbReference type="GO" id="GO:0003677">
    <property type="term" value="F:DNA binding"/>
    <property type="evidence" value="ECO:0007669"/>
    <property type="project" value="UniProtKB-KW"/>
</dbReference>
<dbReference type="Pfam" id="PF13411">
    <property type="entry name" value="MerR_1"/>
    <property type="match status" value="1"/>
</dbReference>
<dbReference type="SUPFAM" id="SSF46955">
    <property type="entry name" value="Putative DNA-binding domain"/>
    <property type="match status" value="1"/>
</dbReference>
<dbReference type="Gene3D" id="1.10.1660.10">
    <property type="match status" value="1"/>
</dbReference>
<dbReference type="SMART" id="SM00422">
    <property type="entry name" value="HTH_MERR"/>
    <property type="match status" value="1"/>
</dbReference>
<name>A0A7V6ZD72_9BACT</name>
<accession>A0A7V6ZD72</accession>
<dbReference type="GO" id="GO:0003700">
    <property type="term" value="F:DNA-binding transcription factor activity"/>
    <property type="evidence" value="ECO:0007669"/>
    <property type="project" value="InterPro"/>
</dbReference>